<dbReference type="VEuPathDB" id="TriTrypDB:Lsey_0184_0130"/>
<comment type="caution">
    <text evidence="1">The sequence shown here is derived from an EMBL/GenBank/DDBJ whole genome shotgun (WGS) entry which is preliminary data.</text>
</comment>
<dbReference type="Pfam" id="PF10294">
    <property type="entry name" value="Methyltransf_16"/>
    <property type="match status" value="1"/>
</dbReference>
<evidence type="ECO:0000313" key="2">
    <source>
        <dbReference type="Proteomes" id="UP000038009"/>
    </source>
</evidence>
<dbReference type="PANTHER" id="PTHR14614">
    <property type="entry name" value="HEPATOCELLULAR CARCINOMA-ASSOCIATED ANTIGEN"/>
    <property type="match status" value="1"/>
</dbReference>
<organism evidence="1 2">
    <name type="scientific">Leptomonas seymouri</name>
    <dbReference type="NCBI Taxonomy" id="5684"/>
    <lineage>
        <taxon>Eukaryota</taxon>
        <taxon>Discoba</taxon>
        <taxon>Euglenozoa</taxon>
        <taxon>Kinetoplastea</taxon>
        <taxon>Metakinetoplastina</taxon>
        <taxon>Trypanosomatida</taxon>
        <taxon>Trypanosomatidae</taxon>
        <taxon>Leishmaniinae</taxon>
        <taxon>Leptomonas</taxon>
    </lineage>
</organism>
<evidence type="ECO:0008006" key="3">
    <source>
        <dbReference type="Google" id="ProtNLM"/>
    </source>
</evidence>
<name>A0A0N1I266_LEPSE</name>
<dbReference type="EMBL" id="LJSK01000184">
    <property type="protein sequence ID" value="KPI85492.1"/>
    <property type="molecule type" value="Genomic_DNA"/>
</dbReference>
<dbReference type="InterPro" id="IPR019410">
    <property type="entry name" value="Methyltransf_16"/>
</dbReference>
<dbReference type="SUPFAM" id="SSF53335">
    <property type="entry name" value="S-adenosyl-L-methionine-dependent methyltransferases"/>
    <property type="match status" value="1"/>
</dbReference>
<sequence>MECDGVPSGLESLIMSAGDTKYCIVGALRQLMRHDARFVWVNLSSCDGGCRAQILARQEGVIAAEYAEDEAQLYAVLESDSIPQYVWPAASSLQRWIVAHRQIFAGKTVLELGCGTGVVGFSVAHYAKLVVLTDCSAVSLAMTLESLARNGLNNCRVAALSWGREDQMAHIKAVCHVDAFDVVVGSDIFYFRSALRSGLAAARSAFAPTNSRDAFLLCGSVARSERMEADLNELPSQEGFELAEFVAEEPFHLYCWKLASR</sequence>
<protein>
    <recommendedName>
        <fullName evidence="3">Methyltransferase</fullName>
    </recommendedName>
</protein>
<dbReference type="PANTHER" id="PTHR14614:SF130">
    <property type="entry name" value="PROTEIN-LYSINE N-METHYLTRANSFERASE EEF2KMT"/>
    <property type="match status" value="1"/>
</dbReference>
<dbReference type="InterPro" id="IPR029063">
    <property type="entry name" value="SAM-dependent_MTases_sf"/>
</dbReference>
<dbReference type="OrthoDB" id="413520at2759"/>
<dbReference type="AlphaFoldDB" id="A0A0N1I266"/>
<reference evidence="1 2" key="1">
    <citation type="journal article" date="2015" name="PLoS Pathog.">
        <title>Leptomonas seymouri: Adaptations to the Dixenous Life Cycle Analyzed by Genome Sequencing, Transcriptome Profiling and Co-infection with Leishmania donovani.</title>
        <authorList>
            <person name="Kraeva N."/>
            <person name="Butenko A."/>
            <person name="Hlavacova J."/>
            <person name="Kostygov A."/>
            <person name="Myskova J."/>
            <person name="Grybchuk D."/>
            <person name="Lestinova T."/>
            <person name="Votypka J."/>
            <person name="Volf P."/>
            <person name="Opperdoes F."/>
            <person name="Flegontov P."/>
            <person name="Lukes J."/>
            <person name="Yurchenko V."/>
        </authorList>
    </citation>
    <scope>NUCLEOTIDE SEQUENCE [LARGE SCALE GENOMIC DNA]</scope>
    <source>
        <strain evidence="1 2">ATCC 30220</strain>
    </source>
</reference>
<proteinExistence type="predicted"/>
<dbReference type="CDD" id="cd02440">
    <property type="entry name" value="AdoMet_MTases"/>
    <property type="match status" value="1"/>
</dbReference>
<gene>
    <name evidence="1" type="ORF">ABL78_5453</name>
</gene>
<accession>A0A0N1I266</accession>
<dbReference type="Proteomes" id="UP000038009">
    <property type="component" value="Unassembled WGS sequence"/>
</dbReference>
<evidence type="ECO:0000313" key="1">
    <source>
        <dbReference type="EMBL" id="KPI85492.1"/>
    </source>
</evidence>
<keyword evidence="2" id="KW-1185">Reference proteome</keyword>
<dbReference type="OMA" id="CRYAWVD"/>
<dbReference type="Gene3D" id="3.40.50.150">
    <property type="entry name" value="Vaccinia Virus protein VP39"/>
    <property type="match status" value="1"/>
</dbReference>